<dbReference type="AlphaFoldDB" id="A0AAV9HVG5"/>
<reference evidence="1" key="2">
    <citation type="submission" date="2023-06" db="EMBL/GenBank/DDBJ databases">
        <authorList>
            <consortium name="Lawrence Berkeley National Laboratory"/>
            <person name="Mondo S.J."/>
            <person name="Hensen N."/>
            <person name="Bonometti L."/>
            <person name="Westerberg I."/>
            <person name="Brannstrom I.O."/>
            <person name="Guillou S."/>
            <person name="Cros-Aarteil S."/>
            <person name="Calhoun S."/>
            <person name="Haridas S."/>
            <person name="Kuo A."/>
            <person name="Pangilinan J."/>
            <person name="Riley R."/>
            <person name="Labutti K."/>
            <person name="Andreopoulos B."/>
            <person name="Lipzen A."/>
            <person name="Chen C."/>
            <person name="Yanf M."/>
            <person name="Daum C."/>
            <person name="Ng V."/>
            <person name="Clum A."/>
            <person name="Steindorff A."/>
            <person name="Ohm R."/>
            <person name="Martin F."/>
            <person name="Silar P."/>
            <person name="Natvig D."/>
            <person name="Lalanne C."/>
            <person name="Gautier V."/>
            <person name="Ament-Velasquez S.L."/>
            <person name="Kruys A."/>
            <person name="Hutchinson M.I."/>
            <person name="Powell A.J."/>
            <person name="Barry K."/>
            <person name="Miller A.N."/>
            <person name="Grigoriev I.V."/>
            <person name="Debuchy R."/>
            <person name="Gladieux P."/>
            <person name="Thoren M.H."/>
            <person name="Johannesson H."/>
        </authorList>
    </citation>
    <scope>NUCLEOTIDE SEQUENCE</scope>
    <source>
        <strain evidence="1">PSN324</strain>
    </source>
</reference>
<evidence type="ECO:0000313" key="1">
    <source>
        <dbReference type="EMBL" id="KAK4463689.1"/>
    </source>
</evidence>
<organism evidence="1 2">
    <name type="scientific">Cladorrhinum samala</name>
    <dbReference type="NCBI Taxonomy" id="585594"/>
    <lineage>
        <taxon>Eukaryota</taxon>
        <taxon>Fungi</taxon>
        <taxon>Dikarya</taxon>
        <taxon>Ascomycota</taxon>
        <taxon>Pezizomycotina</taxon>
        <taxon>Sordariomycetes</taxon>
        <taxon>Sordariomycetidae</taxon>
        <taxon>Sordariales</taxon>
        <taxon>Podosporaceae</taxon>
        <taxon>Cladorrhinum</taxon>
    </lineage>
</organism>
<dbReference type="EMBL" id="MU864956">
    <property type="protein sequence ID" value="KAK4463689.1"/>
    <property type="molecule type" value="Genomic_DNA"/>
</dbReference>
<proteinExistence type="predicted"/>
<protein>
    <submittedName>
        <fullName evidence="1">Uncharacterized protein</fullName>
    </submittedName>
</protein>
<reference evidence="1" key="1">
    <citation type="journal article" date="2023" name="Mol. Phylogenet. Evol.">
        <title>Genome-scale phylogeny and comparative genomics of the fungal order Sordariales.</title>
        <authorList>
            <person name="Hensen N."/>
            <person name="Bonometti L."/>
            <person name="Westerberg I."/>
            <person name="Brannstrom I.O."/>
            <person name="Guillou S."/>
            <person name="Cros-Aarteil S."/>
            <person name="Calhoun S."/>
            <person name="Haridas S."/>
            <person name="Kuo A."/>
            <person name="Mondo S."/>
            <person name="Pangilinan J."/>
            <person name="Riley R."/>
            <person name="LaButti K."/>
            <person name="Andreopoulos B."/>
            <person name="Lipzen A."/>
            <person name="Chen C."/>
            <person name="Yan M."/>
            <person name="Daum C."/>
            <person name="Ng V."/>
            <person name="Clum A."/>
            <person name="Steindorff A."/>
            <person name="Ohm R.A."/>
            <person name="Martin F."/>
            <person name="Silar P."/>
            <person name="Natvig D.O."/>
            <person name="Lalanne C."/>
            <person name="Gautier V."/>
            <person name="Ament-Velasquez S.L."/>
            <person name="Kruys A."/>
            <person name="Hutchinson M.I."/>
            <person name="Powell A.J."/>
            <person name="Barry K."/>
            <person name="Miller A.N."/>
            <person name="Grigoriev I.V."/>
            <person name="Debuchy R."/>
            <person name="Gladieux P."/>
            <person name="Hiltunen Thoren M."/>
            <person name="Johannesson H."/>
        </authorList>
    </citation>
    <scope>NUCLEOTIDE SEQUENCE</scope>
    <source>
        <strain evidence="1">PSN324</strain>
    </source>
</reference>
<accession>A0AAV9HVG5</accession>
<dbReference type="Proteomes" id="UP001321749">
    <property type="component" value="Unassembled WGS sequence"/>
</dbReference>
<evidence type="ECO:0000313" key="2">
    <source>
        <dbReference type="Proteomes" id="UP001321749"/>
    </source>
</evidence>
<comment type="caution">
    <text evidence="1">The sequence shown here is derived from an EMBL/GenBank/DDBJ whole genome shotgun (WGS) entry which is preliminary data.</text>
</comment>
<gene>
    <name evidence="1" type="ORF">QBC42DRAFT_60001</name>
</gene>
<name>A0AAV9HVG5_9PEZI</name>
<keyword evidence="2" id="KW-1185">Reference proteome</keyword>
<sequence>MGMDWAGFPWLIHVGFLNPCFLQGFVGCAGGGGAAHRRRDGLMVSSPFCWDCPWDLTSQFKKIARGRPSSAAHLPTGQREAVDFLASKTGVRVASPRGRMARRLMG</sequence>